<name>A0A699Q7H2_TANCI</name>
<accession>A0A699Q7H2</accession>
<reference evidence="3" key="1">
    <citation type="journal article" date="2019" name="Sci. Rep.">
        <title>Draft genome of Tanacetum cinerariifolium, the natural source of mosquito coil.</title>
        <authorList>
            <person name="Yamashiro T."/>
            <person name="Shiraishi A."/>
            <person name="Satake H."/>
            <person name="Nakayama K."/>
        </authorList>
    </citation>
    <scope>NUCLEOTIDE SEQUENCE</scope>
</reference>
<dbReference type="PANTHER" id="PTHR19375">
    <property type="entry name" value="HEAT SHOCK PROTEIN 70KDA"/>
    <property type="match status" value="1"/>
</dbReference>
<evidence type="ECO:0000256" key="2">
    <source>
        <dbReference type="ARBA" id="ARBA00022840"/>
    </source>
</evidence>
<keyword evidence="1" id="KW-0547">Nucleotide-binding</keyword>
<dbReference type="Pfam" id="PF00012">
    <property type="entry name" value="HSP70"/>
    <property type="match status" value="1"/>
</dbReference>
<evidence type="ECO:0000256" key="1">
    <source>
        <dbReference type="ARBA" id="ARBA00022741"/>
    </source>
</evidence>
<gene>
    <name evidence="3" type="ORF">Tci_832347</name>
</gene>
<dbReference type="EMBL" id="BKCJ010985167">
    <property type="protein sequence ID" value="GFC60377.1"/>
    <property type="molecule type" value="Genomic_DNA"/>
</dbReference>
<dbReference type="GO" id="GO:0005524">
    <property type="term" value="F:ATP binding"/>
    <property type="evidence" value="ECO:0007669"/>
    <property type="project" value="UniProtKB-KW"/>
</dbReference>
<evidence type="ECO:0000313" key="3">
    <source>
        <dbReference type="EMBL" id="GFC60377.1"/>
    </source>
</evidence>
<dbReference type="GO" id="GO:0140662">
    <property type="term" value="F:ATP-dependent protein folding chaperone"/>
    <property type="evidence" value="ECO:0007669"/>
    <property type="project" value="InterPro"/>
</dbReference>
<protein>
    <submittedName>
        <fullName evidence="3">Heat shock cognate 70 kDa protein-like</fullName>
    </submittedName>
</protein>
<keyword evidence="2" id="KW-0067">ATP-binding</keyword>
<dbReference type="AlphaFoldDB" id="A0A699Q7H2"/>
<dbReference type="Gene3D" id="3.30.420.40">
    <property type="match status" value="2"/>
</dbReference>
<comment type="caution">
    <text evidence="3">The sequence shown here is derived from an EMBL/GenBank/DDBJ whole genome shotgun (WGS) entry which is preliminary data.</text>
</comment>
<sequence>MLMEFFNGKPLSKSINADEAVAYGAAVLAANLGGKGNEVVRDLILLDGESGKTKENILLDSFKLHGIPAAPKHEQKNI</sequence>
<organism evidence="3">
    <name type="scientific">Tanacetum cinerariifolium</name>
    <name type="common">Dalmatian daisy</name>
    <name type="synonym">Chrysanthemum cinerariifolium</name>
    <dbReference type="NCBI Taxonomy" id="118510"/>
    <lineage>
        <taxon>Eukaryota</taxon>
        <taxon>Viridiplantae</taxon>
        <taxon>Streptophyta</taxon>
        <taxon>Embryophyta</taxon>
        <taxon>Tracheophyta</taxon>
        <taxon>Spermatophyta</taxon>
        <taxon>Magnoliopsida</taxon>
        <taxon>eudicotyledons</taxon>
        <taxon>Gunneridae</taxon>
        <taxon>Pentapetalae</taxon>
        <taxon>asterids</taxon>
        <taxon>campanulids</taxon>
        <taxon>Asterales</taxon>
        <taxon>Asteraceae</taxon>
        <taxon>Asteroideae</taxon>
        <taxon>Anthemideae</taxon>
        <taxon>Anthemidinae</taxon>
        <taxon>Tanacetum</taxon>
    </lineage>
</organism>
<keyword evidence="3" id="KW-0346">Stress response</keyword>
<proteinExistence type="predicted"/>
<dbReference type="InterPro" id="IPR013126">
    <property type="entry name" value="Hsp_70_fam"/>
</dbReference>